<evidence type="ECO:0000259" key="3">
    <source>
        <dbReference type="PROSITE" id="PS50011"/>
    </source>
</evidence>
<dbReference type="SUPFAM" id="SSF56112">
    <property type="entry name" value="Protein kinase-like (PK-like)"/>
    <property type="match status" value="1"/>
</dbReference>
<keyword evidence="2" id="KW-0808">Transferase</keyword>
<name>A0A6A3C062_HIBSY</name>
<dbReference type="InterPro" id="IPR001245">
    <property type="entry name" value="Ser-Thr/Tyr_kinase_cat_dom"/>
</dbReference>
<dbReference type="Gene3D" id="3.30.1330.30">
    <property type="match status" value="1"/>
</dbReference>
<dbReference type="Gene3D" id="3.40.1280.10">
    <property type="match status" value="1"/>
</dbReference>
<dbReference type="GO" id="GO:0006396">
    <property type="term" value="P:RNA processing"/>
    <property type="evidence" value="ECO:0007669"/>
    <property type="project" value="InterPro"/>
</dbReference>
<dbReference type="GO" id="GO:0003723">
    <property type="term" value="F:RNA binding"/>
    <property type="evidence" value="ECO:0007669"/>
    <property type="project" value="InterPro"/>
</dbReference>
<dbReference type="SUPFAM" id="SSF55315">
    <property type="entry name" value="L30e-like"/>
    <property type="match status" value="1"/>
</dbReference>
<gene>
    <name evidence="4" type="ORF">F3Y22_tig00014064pilonHSYRG00054</name>
</gene>
<evidence type="ECO:0000256" key="1">
    <source>
        <dbReference type="ARBA" id="ARBA00022603"/>
    </source>
</evidence>
<dbReference type="PANTHER" id="PTHR43191">
    <property type="entry name" value="RRNA METHYLTRANSFERASE 3"/>
    <property type="match status" value="1"/>
</dbReference>
<dbReference type="PANTHER" id="PTHR43191:SF2">
    <property type="entry name" value="RRNA METHYLTRANSFERASE 3, MITOCHONDRIAL"/>
    <property type="match status" value="1"/>
</dbReference>
<dbReference type="GO" id="GO:0032259">
    <property type="term" value="P:methylation"/>
    <property type="evidence" value="ECO:0007669"/>
    <property type="project" value="UniProtKB-KW"/>
</dbReference>
<dbReference type="FunFam" id="3.30.200.20:FF:000389">
    <property type="entry name" value="Receptor-like cytosolic serine/threonine-protein kinase RBK1"/>
    <property type="match status" value="1"/>
</dbReference>
<accession>A0A6A3C062</accession>
<keyword evidence="5" id="KW-1185">Reference proteome</keyword>
<dbReference type="InterPro" id="IPR011009">
    <property type="entry name" value="Kinase-like_dom_sf"/>
</dbReference>
<keyword evidence="1" id="KW-0489">Methyltransferase</keyword>
<dbReference type="Pfam" id="PF00588">
    <property type="entry name" value="SpoU_methylase"/>
    <property type="match status" value="1"/>
</dbReference>
<evidence type="ECO:0000313" key="5">
    <source>
        <dbReference type="Proteomes" id="UP000436088"/>
    </source>
</evidence>
<proteinExistence type="predicted"/>
<dbReference type="Pfam" id="PF07714">
    <property type="entry name" value="PK_Tyr_Ser-Thr"/>
    <property type="match status" value="1"/>
</dbReference>
<dbReference type="CDD" id="cd18095">
    <property type="entry name" value="SpoU-like_rRNA-MTase"/>
    <property type="match status" value="1"/>
</dbReference>
<dbReference type="EMBL" id="VEPZ02000562">
    <property type="protein sequence ID" value="KAE8722373.1"/>
    <property type="molecule type" value="Genomic_DNA"/>
</dbReference>
<comment type="caution">
    <text evidence="4">The sequence shown here is derived from an EMBL/GenBank/DDBJ whole genome shotgun (WGS) entry which is preliminary data.</text>
</comment>
<dbReference type="Gene3D" id="3.30.200.20">
    <property type="entry name" value="Phosphorylase Kinase, domain 1"/>
    <property type="match status" value="1"/>
</dbReference>
<evidence type="ECO:0000256" key="2">
    <source>
        <dbReference type="ARBA" id="ARBA00022679"/>
    </source>
</evidence>
<reference evidence="4" key="1">
    <citation type="submission" date="2019-09" db="EMBL/GenBank/DDBJ databases">
        <title>Draft genome information of white flower Hibiscus syriacus.</title>
        <authorList>
            <person name="Kim Y.-M."/>
        </authorList>
    </citation>
    <scope>NUCLEOTIDE SEQUENCE [LARGE SCALE GENOMIC DNA]</scope>
    <source>
        <strain evidence="4">YM2019G1</strain>
    </source>
</reference>
<dbReference type="Proteomes" id="UP000436088">
    <property type="component" value="Unassembled WGS sequence"/>
</dbReference>
<dbReference type="AlphaFoldDB" id="A0A6A3C062"/>
<sequence length="541" mass="60045">MLCSYTPWVQASYPQHLNLLNQNSDISIPKTKTQFQRKSFGSRFHDIDDDADSSGLLKFALPSHVKSITSTSNPFVKHCLKLKNSSSYRHSHASVLVVGTTPLREIYWYKEASQEKTVIDFLLLLDKAEIPEGLDTHSGHVVRISSTVMKKLSGVQSAESIEAIALMRFPTSFLNLSVDQNKSDSQSWFPSTHRILVLDGIQDPGNLGTLIRSAMAFQWGGVFLLPGCCDPFNEKALRASRGASFQLPIVSGSWSHLETLKGTFNMKMLAGHPDADWKTEKPFSLSQEFVHSLVHAPLCLVLGSEGRGLSEKSQLEYKNPELETRNESVNDQPSPRCVLEIPVVGSDSDTSSCSSNSTSFSPKIKGNPDSYGLQWKNLIGKIEKKSARSFSLIPLLPSYDISRKNSRRSKLLKLHASEEQDVGTDFMAVPKLSWKYFTYSELAAATDNFCPENLLGKGGRAEVYKGQLPDGQVVAVKKLMKNEKEEEDRVNDFLSELGIIAHIDHPNAAHLIGFSIDGDLHLVLQFSPQCSLYSVLFGTIY</sequence>
<dbReference type="InterPro" id="IPR029028">
    <property type="entry name" value="Alpha/beta_knot_MTases"/>
</dbReference>
<dbReference type="GO" id="GO:0005524">
    <property type="term" value="F:ATP binding"/>
    <property type="evidence" value="ECO:0007669"/>
    <property type="project" value="InterPro"/>
</dbReference>
<dbReference type="SUPFAM" id="SSF75217">
    <property type="entry name" value="alpha/beta knot"/>
    <property type="match status" value="1"/>
</dbReference>
<dbReference type="InterPro" id="IPR029064">
    <property type="entry name" value="Ribosomal_eL30-like_sf"/>
</dbReference>
<dbReference type="InterPro" id="IPR001537">
    <property type="entry name" value="SpoU_MeTrfase"/>
</dbReference>
<evidence type="ECO:0000313" key="4">
    <source>
        <dbReference type="EMBL" id="KAE8722373.1"/>
    </source>
</evidence>
<dbReference type="FunFam" id="3.40.1280.10:FF:000027">
    <property type="entry name" value="Putative tRNA/rRNA methyltransferase YsgA"/>
    <property type="match status" value="1"/>
</dbReference>
<dbReference type="InterPro" id="IPR029026">
    <property type="entry name" value="tRNA_m1G_MTases_N"/>
</dbReference>
<dbReference type="InterPro" id="IPR051259">
    <property type="entry name" value="rRNA_Methyltransferase"/>
</dbReference>
<dbReference type="InterPro" id="IPR000719">
    <property type="entry name" value="Prot_kinase_dom"/>
</dbReference>
<dbReference type="GO" id="GO:0004672">
    <property type="term" value="F:protein kinase activity"/>
    <property type="evidence" value="ECO:0007669"/>
    <property type="project" value="InterPro"/>
</dbReference>
<dbReference type="GO" id="GO:0008173">
    <property type="term" value="F:RNA methyltransferase activity"/>
    <property type="evidence" value="ECO:0007669"/>
    <property type="project" value="InterPro"/>
</dbReference>
<dbReference type="PROSITE" id="PS50011">
    <property type="entry name" value="PROTEIN_KINASE_DOM"/>
    <property type="match status" value="1"/>
</dbReference>
<organism evidence="4 5">
    <name type="scientific">Hibiscus syriacus</name>
    <name type="common">Rose of Sharon</name>
    <dbReference type="NCBI Taxonomy" id="106335"/>
    <lineage>
        <taxon>Eukaryota</taxon>
        <taxon>Viridiplantae</taxon>
        <taxon>Streptophyta</taxon>
        <taxon>Embryophyta</taxon>
        <taxon>Tracheophyta</taxon>
        <taxon>Spermatophyta</taxon>
        <taxon>Magnoliopsida</taxon>
        <taxon>eudicotyledons</taxon>
        <taxon>Gunneridae</taxon>
        <taxon>Pentapetalae</taxon>
        <taxon>rosids</taxon>
        <taxon>malvids</taxon>
        <taxon>Malvales</taxon>
        <taxon>Malvaceae</taxon>
        <taxon>Malvoideae</taxon>
        <taxon>Hibiscus</taxon>
    </lineage>
</organism>
<protein>
    <submittedName>
        <fullName evidence="4">Receptor-like cytosolic serine/threonine-protein kinase RBK1</fullName>
    </submittedName>
</protein>
<feature type="domain" description="Protein kinase" evidence="3">
    <location>
        <begin position="449"/>
        <end position="541"/>
    </location>
</feature>